<dbReference type="PROSITE" id="PS51257">
    <property type="entry name" value="PROKAR_LIPOPROTEIN"/>
    <property type="match status" value="1"/>
</dbReference>
<dbReference type="Gene3D" id="2.60.40.3230">
    <property type="match status" value="1"/>
</dbReference>
<evidence type="ECO:0000313" key="2">
    <source>
        <dbReference type="EMBL" id="MDA7022865.1"/>
    </source>
</evidence>
<dbReference type="RefSeq" id="WP_095000688.1">
    <property type="nucleotide sequence ID" value="NZ_CAACYJ010000012.1"/>
</dbReference>
<feature type="signal peptide" evidence="1">
    <location>
        <begin position="1"/>
        <end position="23"/>
    </location>
</feature>
<dbReference type="Proteomes" id="UP001212337">
    <property type="component" value="Unassembled WGS sequence"/>
</dbReference>
<reference evidence="2 5" key="2">
    <citation type="submission" date="2023-01" db="EMBL/GenBank/DDBJ databases">
        <title>Effects of deletion of Siderophore biosynthase gene in Pseudomonas fragi on quorum sensing and spoliage ability.</title>
        <authorList>
            <person name="Cui F."/>
            <person name="Wang D."/>
            <person name="Liu J."/>
            <person name="Wang Q."/>
            <person name="Li T."/>
            <person name="Li J."/>
        </authorList>
    </citation>
    <scope>NUCLEOTIDE SEQUENCE [LARGE SCALE GENOMIC DNA]</scope>
    <source>
        <strain evidence="2 5">MS-10</strain>
    </source>
</reference>
<keyword evidence="1" id="KW-0732">Signal</keyword>
<evidence type="ECO:0000313" key="4">
    <source>
        <dbReference type="Proteomes" id="UP000330809"/>
    </source>
</evidence>
<sequence length="123" mass="13645">MRYLLSGALALFLLIGCATPSPPQPNSAASKITVMGKFKHISAGAIRVARVNGFMTVNAQMTNTSRHNRMVYYRFTWLGKDGFPVANEEGWKTITLYAKQNTFIPAIAPVPQARDFRLEVKTP</sequence>
<dbReference type="Pfam" id="PF07233">
    <property type="entry name" value="DUF1425"/>
    <property type="match status" value="1"/>
</dbReference>
<evidence type="ECO:0000313" key="3">
    <source>
        <dbReference type="EMBL" id="VFB18273.1"/>
    </source>
</evidence>
<dbReference type="InterPro" id="IPR010824">
    <property type="entry name" value="DUF1425"/>
</dbReference>
<dbReference type="AlphaFoldDB" id="A0A267AVN6"/>
<dbReference type="CDD" id="cd09030">
    <property type="entry name" value="DUF1425"/>
    <property type="match status" value="1"/>
</dbReference>
<organism evidence="3 4">
    <name type="scientific">Pseudomonas fragi</name>
    <dbReference type="NCBI Taxonomy" id="296"/>
    <lineage>
        <taxon>Bacteria</taxon>
        <taxon>Pseudomonadati</taxon>
        <taxon>Pseudomonadota</taxon>
        <taxon>Gammaproteobacteria</taxon>
        <taxon>Pseudomonadales</taxon>
        <taxon>Pseudomonadaceae</taxon>
        <taxon>Pseudomonas</taxon>
    </lineage>
</organism>
<dbReference type="Proteomes" id="UP000330809">
    <property type="component" value="Unassembled WGS sequence"/>
</dbReference>
<name>A0A267AVN6_PSEFR</name>
<dbReference type="EMBL" id="CAACYJ010000012">
    <property type="protein sequence ID" value="VFB18273.1"/>
    <property type="molecule type" value="Genomic_DNA"/>
</dbReference>
<evidence type="ECO:0000256" key="1">
    <source>
        <dbReference type="SAM" id="SignalP"/>
    </source>
</evidence>
<feature type="chain" id="PRO_5011915493" evidence="1">
    <location>
        <begin position="24"/>
        <end position="123"/>
    </location>
</feature>
<dbReference type="GeneID" id="89542211"/>
<keyword evidence="3" id="KW-0449">Lipoprotein</keyword>
<evidence type="ECO:0000313" key="5">
    <source>
        <dbReference type="Proteomes" id="UP001212337"/>
    </source>
</evidence>
<reference evidence="3 4" key="1">
    <citation type="submission" date="2019-02" db="EMBL/GenBank/DDBJ databases">
        <authorList>
            <consortium name="Pathogen Informatics"/>
        </authorList>
    </citation>
    <scope>NUCLEOTIDE SEQUENCE [LARGE SCALE GENOMIC DNA]</scope>
    <source>
        <strain evidence="3 4">3012STDY7103891</strain>
    </source>
</reference>
<gene>
    <name evidence="3" type="ORF">NCTC10754_00814</name>
    <name evidence="2" type="ORF">PI499_13410</name>
</gene>
<dbReference type="InterPro" id="IPR038483">
    <property type="entry name" value="YcfL-like_sf"/>
</dbReference>
<proteinExistence type="predicted"/>
<dbReference type="EMBL" id="JAQJVI010000016">
    <property type="protein sequence ID" value="MDA7022865.1"/>
    <property type="molecule type" value="Genomic_DNA"/>
</dbReference>
<protein>
    <submittedName>
        <fullName evidence="3">Putative lipoprotein</fullName>
    </submittedName>
    <submittedName>
        <fullName evidence="2">YcfL family protein</fullName>
    </submittedName>
</protein>
<accession>A0A267AVN6</accession>
<keyword evidence="5" id="KW-1185">Reference proteome</keyword>